<evidence type="ECO:0000313" key="9">
    <source>
        <dbReference type="WBParaSite" id="PgB06_g014_t01"/>
    </source>
</evidence>
<feature type="transmembrane region" description="Helical" evidence="6">
    <location>
        <begin position="625"/>
        <end position="648"/>
    </location>
</feature>
<dbReference type="CDD" id="cd17317">
    <property type="entry name" value="MFS_SLC22"/>
    <property type="match status" value="1"/>
</dbReference>
<dbReference type="GO" id="GO:0016020">
    <property type="term" value="C:membrane"/>
    <property type="evidence" value="ECO:0007669"/>
    <property type="project" value="UniProtKB-SubCell"/>
</dbReference>
<keyword evidence="3 6" id="KW-1133">Transmembrane helix</keyword>
<dbReference type="SUPFAM" id="SSF103473">
    <property type="entry name" value="MFS general substrate transporter"/>
    <property type="match status" value="1"/>
</dbReference>
<evidence type="ECO:0000256" key="6">
    <source>
        <dbReference type="SAM" id="Phobius"/>
    </source>
</evidence>
<feature type="transmembrane region" description="Helical" evidence="6">
    <location>
        <begin position="531"/>
        <end position="552"/>
    </location>
</feature>
<evidence type="ECO:0000256" key="3">
    <source>
        <dbReference type="ARBA" id="ARBA00022989"/>
    </source>
</evidence>
<feature type="domain" description="Major facilitator superfamily (MFS) profile" evidence="7">
    <location>
        <begin position="272"/>
        <end position="714"/>
    </location>
</feature>
<feature type="transmembrane region" description="Helical" evidence="6">
    <location>
        <begin position="602"/>
        <end position="619"/>
    </location>
</feature>
<dbReference type="GO" id="GO:0022857">
    <property type="term" value="F:transmembrane transporter activity"/>
    <property type="evidence" value="ECO:0007669"/>
    <property type="project" value="InterPro"/>
</dbReference>
<comment type="subcellular location">
    <subcellularLocation>
        <location evidence="1">Membrane</location>
        <topology evidence="1">Multi-pass membrane protein</topology>
    </subcellularLocation>
</comment>
<sequence>MKKMATEQNEDEKMGLLTPSAFGNYVFMRSENDLPQAAPVFTTSPLIYSEPALTDYSILDFQPPTQLCAVSDTALPHILVNDSGISSLVDDGNLLSVEKRTNGGGLTPKSSIYLDDSHQSVLTAQGSLGVRNGQKQSFSTREIREQHAQIQKKYRPMRRRHFTDPVDFEGILNIIGGCSWWQIWVYLLISLQQIPHAMFNLSVVYMMYQPDHWCEVPGFNDSASIGKTFNWSREDAMRTSIIFPKTVNVQRDVNDFHDQCHYYDRGAERYEELRMMPLQEAIEAVKNETAELVKCTKWEYDKDVMKNTIVTEWNLVCADNFKRAHAHLFYSFGYLFGCVLGGFASDRFGRKPTVIGFGILSSMFGMFLPYSTYYPMFLMVRFLGAVCNEAADLAAYVLCMEVTGMRYRAMIGSLLQAPWALGYAMLALIAYFCKSWQQIQLITAGLHTAAVLMVCVLPESPRWLIVNNRVEEAERYIRRACRDPPFPFNIFHVNRSALPCDLELVKHAEQRKWVKQDRRANIFTMLKSRVLCFRTIVVCIVWIATALVYYGLVIALSDQSAPGRVLFSGNFFVNNAIAGAIELPTLIGCVYLMRFGRKNSQMFTLMFSSLFIVIAMGAMQQKYHIIALVCLLFGKIFIQGSFNILYIFTSELYPTVIRNSAVGINSMIARFGSGVSSYIAILSDVTLPIVPMIIFSIFSLFAGVLVLFLPETRDRPLPDTLQDAVTFLQSDIKYQCYGFAFEKPSNSTMAHDDNDDDSQQAVAANEREEQASFGDIPADLANRSRKSSAISANTRRIRPQEENVAAAPSRDRQTSKTDSILQELKESQLSEKLPEPLYDE</sequence>
<keyword evidence="4 6" id="KW-0472">Membrane</keyword>
<dbReference type="InterPro" id="IPR020846">
    <property type="entry name" value="MFS_dom"/>
</dbReference>
<dbReference type="InterPro" id="IPR005829">
    <property type="entry name" value="Sugar_transporter_CS"/>
</dbReference>
<evidence type="ECO:0000256" key="2">
    <source>
        <dbReference type="ARBA" id="ARBA00022692"/>
    </source>
</evidence>
<dbReference type="InterPro" id="IPR005828">
    <property type="entry name" value="MFS_sugar_transport-like"/>
</dbReference>
<evidence type="ECO:0000313" key="8">
    <source>
        <dbReference type="Proteomes" id="UP000887569"/>
    </source>
</evidence>
<feature type="compositionally biased region" description="Basic and acidic residues" evidence="5">
    <location>
        <begin position="823"/>
        <end position="834"/>
    </location>
</feature>
<protein>
    <submittedName>
        <fullName evidence="9">Major facilitator superfamily (MFS) profile domain-containing protein</fullName>
    </submittedName>
</protein>
<dbReference type="PROSITE" id="PS50850">
    <property type="entry name" value="MFS"/>
    <property type="match status" value="1"/>
</dbReference>
<evidence type="ECO:0000259" key="7">
    <source>
        <dbReference type="PROSITE" id="PS50850"/>
    </source>
</evidence>
<proteinExistence type="predicted"/>
<feature type="transmembrane region" description="Helical" evidence="6">
    <location>
        <begin position="438"/>
        <end position="457"/>
    </location>
</feature>
<feature type="transmembrane region" description="Helical" evidence="6">
    <location>
        <begin position="687"/>
        <end position="709"/>
    </location>
</feature>
<keyword evidence="2 6" id="KW-0812">Transmembrane</keyword>
<organism evidence="8 9">
    <name type="scientific">Parascaris univalens</name>
    <name type="common">Nematode worm</name>
    <dbReference type="NCBI Taxonomy" id="6257"/>
    <lineage>
        <taxon>Eukaryota</taxon>
        <taxon>Metazoa</taxon>
        <taxon>Ecdysozoa</taxon>
        <taxon>Nematoda</taxon>
        <taxon>Chromadorea</taxon>
        <taxon>Rhabditida</taxon>
        <taxon>Spirurina</taxon>
        <taxon>Ascaridomorpha</taxon>
        <taxon>Ascaridoidea</taxon>
        <taxon>Ascarididae</taxon>
        <taxon>Parascaris</taxon>
    </lineage>
</organism>
<evidence type="ECO:0000256" key="5">
    <source>
        <dbReference type="SAM" id="MobiDB-lite"/>
    </source>
</evidence>
<reference evidence="9" key="1">
    <citation type="submission" date="2022-11" db="UniProtKB">
        <authorList>
            <consortium name="WormBaseParasite"/>
        </authorList>
    </citation>
    <scope>IDENTIFICATION</scope>
</reference>
<dbReference type="Pfam" id="PF00083">
    <property type="entry name" value="Sugar_tr"/>
    <property type="match status" value="1"/>
</dbReference>
<dbReference type="PANTHER" id="PTHR24064">
    <property type="entry name" value="SOLUTE CARRIER FAMILY 22 MEMBER"/>
    <property type="match status" value="1"/>
</dbReference>
<dbReference type="Gene3D" id="1.20.1250.20">
    <property type="entry name" value="MFS general substrate transporter like domains"/>
    <property type="match status" value="1"/>
</dbReference>
<dbReference type="Proteomes" id="UP000887569">
    <property type="component" value="Unplaced"/>
</dbReference>
<accession>A0A914ZK08</accession>
<keyword evidence="8" id="KW-1185">Reference proteome</keyword>
<feature type="transmembrane region" description="Helical" evidence="6">
    <location>
        <begin position="411"/>
        <end position="432"/>
    </location>
</feature>
<dbReference type="AlphaFoldDB" id="A0A914ZK08"/>
<dbReference type="PROSITE" id="PS00216">
    <property type="entry name" value="SUGAR_TRANSPORT_1"/>
    <property type="match status" value="1"/>
</dbReference>
<feature type="transmembrane region" description="Helical" evidence="6">
    <location>
        <begin position="660"/>
        <end position="681"/>
    </location>
</feature>
<evidence type="ECO:0000256" key="4">
    <source>
        <dbReference type="ARBA" id="ARBA00023136"/>
    </source>
</evidence>
<name>A0A914ZK08_PARUN</name>
<dbReference type="WBParaSite" id="PgB06_g014_t01">
    <property type="protein sequence ID" value="PgB06_g014_t01"/>
    <property type="gene ID" value="PgB06_g014"/>
</dbReference>
<feature type="transmembrane region" description="Helical" evidence="6">
    <location>
        <begin position="352"/>
        <end position="370"/>
    </location>
</feature>
<feature type="transmembrane region" description="Helical" evidence="6">
    <location>
        <begin position="572"/>
        <end position="593"/>
    </location>
</feature>
<dbReference type="InterPro" id="IPR036259">
    <property type="entry name" value="MFS_trans_sf"/>
</dbReference>
<feature type="transmembrane region" description="Helical" evidence="6">
    <location>
        <begin position="327"/>
        <end position="345"/>
    </location>
</feature>
<evidence type="ECO:0000256" key="1">
    <source>
        <dbReference type="ARBA" id="ARBA00004141"/>
    </source>
</evidence>
<feature type="region of interest" description="Disordered" evidence="5">
    <location>
        <begin position="747"/>
        <end position="840"/>
    </location>
</feature>